<sequence length="91" mass="9803">MDTHRMGEETVERLLAGTVPVPRGGPEVLVRLLAAVRAAPRPHELVGEAAAVRAFRAARTGPVRVVASRPEWIPRPPTGVAARGDRRRLDG</sequence>
<accession>A0A1C4Z820</accession>
<keyword evidence="2" id="KW-1185">Reference proteome</keyword>
<dbReference type="EMBL" id="LT607411">
    <property type="protein sequence ID" value="SCF28861.1"/>
    <property type="molecule type" value="Genomic_DNA"/>
</dbReference>
<evidence type="ECO:0000313" key="1">
    <source>
        <dbReference type="EMBL" id="SCF28861.1"/>
    </source>
</evidence>
<protein>
    <submittedName>
        <fullName evidence="1">Uncharacterized protein</fullName>
    </submittedName>
</protein>
<dbReference type="AlphaFoldDB" id="A0A1C4Z820"/>
<gene>
    <name evidence="1" type="ORF">GA0074695_5192</name>
</gene>
<proteinExistence type="predicted"/>
<organism evidence="1 2">
    <name type="scientific">Micromonospora viridifaciens</name>
    <dbReference type="NCBI Taxonomy" id="1881"/>
    <lineage>
        <taxon>Bacteria</taxon>
        <taxon>Bacillati</taxon>
        <taxon>Actinomycetota</taxon>
        <taxon>Actinomycetes</taxon>
        <taxon>Micromonosporales</taxon>
        <taxon>Micromonosporaceae</taxon>
        <taxon>Micromonospora</taxon>
    </lineage>
</organism>
<dbReference type="OrthoDB" id="3405601at2"/>
<reference evidence="2" key="1">
    <citation type="submission" date="2016-06" db="EMBL/GenBank/DDBJ databases">
        <authorList>
            <person name="Varghese N."/>
            <person name="Submissions Spin"/>
        </authorList>
    </citation>
    <scope>NUCLEOTIDE SEQUENCE [LARGE SCALE GENOMIC DNA]</scope>
    <source>
        <strain evidence="2">DSM 43909</strain>
    </source>
</reference>
<dbReference type="Proteomes" id="UP000198242">
    <property type="component" value="Chromosome I"/>
</dbReference>
<name>A0A1C4Z820_MICVI</name>
<evidence type="ECO:0000313" key="2">
    <source>
        <dbReference type="Proteomes" id="UP000198242"/>
    </source>
</evidence>
<dbReference type="RefSeq" id="WP_157744627.1">
    <property type="nucleotide sequence ID" value="NZ_LT607411.1"/>
</dbReference>